<dbReference type="EMBL" id="CAIE01000031">
    <property type="protein sequence ID" value="CCH19096.1"/>
    <property type="molecule type" value="Genomic_DNA"/>
</dbReference>
<gene>
    <name evidence="7" type="ORF">MILUP08_44013</name>
</gene>
<evidence type="ECO:0000256" key="4">
    <source>
        <dbReference type="ARBA" id="ARBA00022989"/>
    </source>
</evidence>
<dbReference type="CDD" id="cd06173">
    <property type="entry name" value="MFS_MefA_like"/>
    <property type="match status" value="1"/>
</dbReference>
<keyword evidence="8" id="KW-1185">Reference proteome</keyword>
<keyword evidence="5 6" id="KW-0472">Membrane</keyword>
<keyword evidence="3 6" id="KW-0812">Transmembrane</keyword>
<feature type="transmembrane region" description="Helical" evidence="6">
    <location>
        <begin position="41"/>
        <end position="63"/>
    </location>
</feature>
<feature type="transmembrane region" description="Helical" evidence="6">
    <location>
        <begin position="75"/>
        <end position="96"/>
    </location>
</feature>
<dbReference type="Pfam" id="PF07690">
    <property type="entry name" value="MFS_1"/>
    <property type="match status" value="1"/>
</dbReference>
<evidence type="ECO:0000256" key="6">
    <source>
        <dbReference type="SAM" id="Phobius"/>
    </source>
</evidence>
<feature type="transmembrane region" description="Helical" evidence="6">
    <location>
        <begin position="286"/>
        <end position="304"/>
    </location>
</feature>
<keyword evidence="2" id="KW-1003">Cell membrane</keyword>
<dbReference type="GO" id="GO:0022857">
    <property type="term" value="F:transmembrane transporter activity"/>
    <property type="evidence" value="ECO:0007669"/>
    <property type="project" value="InterPro"/>
</dbReference>
<keyword evidence="4 6" id="KW-1133">Transmembrane helix</keyword>
<evidence type="ECO:0000313" key="8">
    <source>
        <dbReference type="Proteomes" id="UP000003448"/>
    </source>
</evidence>
<dbReference type="InterPro" id="IPR011701">
    <property type="entry name" value="MFS"/>
</dbReference>
<feature type="transmembrane region" description="Helical" evidence="6">
    <location>
        <begin position="223"/>
        <end position="247"/>
    </location>
</feature>
<proteinExistence type="predicted"/>
<evidence type="ECO:0000256" key="3">
    <source>
        <dbReference type="ARBA" id="ARBA00022692"/>
    </source>
</evidence>
<evidence type="ECO:0000256" key="5">
    <source>
        <dbReference type="ARBA" id="ARBA00023136"/>
    </source>
</evidence>
<dbReference type="AlphaFoldDB" id="I0L5J9"/>
<dbReference type="PANTHER" id="PTHR23513">
    <property type="entry name" value="INTEGRAL MEMBRANE EFFLUX PROTEIN-RELATED"/>
    <property type="match status" value="1"/>
</dbReference>
<feature type="transmembrane region" description="Helical" evidence="6">
    <location>
        <begin position="102"/>
        <end position="126"/>
    </location>
</feature>
<dbReference type="GO" id="GO:0005886">
    <property type="term" value="C:plasma membrane"/>
    <property type="evidence" value="ECO:0007669"/>
    <property type="project" value="UniProtKB-SubCell"/>
</dbReference>
<dbReference type="SUPFAM" id="SSF103473">
    <property type="entry name" value="MFS general substrate transporter"/>
    <property type="match status" value="1"/>
</dbReference>
<evidence type="ECO:0000256" key="1">
    <source>
        <dbReference type="ARBA" id="ARBA00004651"/>
    </source>
</evidence>
<dbReference type="InterPro" id="IPR036259">
    <property type="entry name" value="MFS_trans_sf"/>
</dbReference>
<sequence>MRARLGASFGWLWSAYAVSTYGTWFAFGAFPLIAVRVLHSPAFAVSVLAAVGPAVAAIVAFSLGPWVEHRAKRPVLVAMDLIRFVAMASVPLAYALGLLSYGQLLVVSVITGTASIAFTAATGAYLKYLVHGDHLLVANGRFEATNWTATAVGPPLGGALVGLLGPVVTVAADALSYLLSALAVLRIRGGDVATPRDRAGRLRAADLLVGWRFILHDRVLRGLFLNSILVGGLIMAPAPLLTVLLLGQYHFPAWQYGLAFGVPALGGLVGARVSARLVARHGRRRVMLVSGWLRSLFPVGLAFVQPGIPGLVTVIVVEGLLITCMGVFNPIYATERLHRTPLGHTARVLSTWSAVSRLVQAALVVIWGVLATVTGPLAAIAISGVLLLATPLLLPGRAPSPAAEPAASDRDVRVG</sequence>
<evidence type="ECO:0000313" key="7">
    <source>
        <dbReference type="EMBL" id="CCH19096.1"/>
    </source>
</evidence>
<dbReference type="Proteomes" id="UP000003448">
    <property type="component" value="Unassembled WGS sequence"/>
</dbReference>
<evidence type="ECO:0000256" key="2">
    <source>
        <dbReference type="ARBA" id="ARBA00022475"/>
    </source>
</evidence>
<dbReference type="OrthoDB" id="3811961at2"/>
<dbReference type="STRING" id="1150864.MILUP08_44013"/>
<comment type="subcellular location">
    <subcellularLocation>
        <location evidence="1">Cell membrane</location>
        <topology evidence="1">Multi-pass membrane protein</topology>
    </subcellularLocation>
</comment>
<name>I0L5J9_9ACTN</name>
<organism evidence="7 8">
    <name type="scientific">Micromonospora lupini str. Lupac 08</name>
    <dbReference type="NCBI Taxonomy" id="1150864"/>
    <lineage>
        <taxon>Bacteria</taxon>
        <taxon>Bacillati</taxon>
        <taxon>Actinomycetota</taxon>
        <taxon>Actinomycetes</taxon>
        <taxon>Micromonosporales</taxon>
        <taxon>Micromonosporaceae</taxon>
        <taxon>Micromonospora</taxon>
    </lineage>
</organism>
<feature type="transmembrane region" description="Helical" evidence="6">
    <location>
        <begin position="310"/>
        <end position="328"/>
    </location>
</feature>
<comment type="caution">
    <text evidence="7">The sequence shown here is derived from an EMBL/GenBank/DDBJ whole genome shotgun (WGS) entry which is preliminary data.</text>
</comment>
<accession>I0L5J9</accession>
<protein>
    <submittedName>
        <fullName evidence="7">Major facilitator superfamily MFS_1</fullName>
    </submittedName>
</protein>
<feature type="transmembrane region" description="Helical" evidence="6">
    <location>
        <begin position="253"/>
        <end position="274"/>
    </location>
</feature>
<reference evidence="8" key="1">
    <citation type="journal article" date="2012" name="J. Bacteriol.">
        <title>Genome Sequence of Micromonospora lupini Lupac 08, Isolated from Root Nodules of Lupinus angustifolius.</title>
        <authorList>
            <person name="Alonso-Vega P."/>
            <person name="Normand P."/>
            <person name="Bacigalupe R."/>
            <person name="Pujic P."/>
            <person name="Lajus A."/>
            <person name="Vallenet D."/>
            <person name="Carro L."/>
            <person name="Coll P."/>
            <person name="Trujillo M.E."/>
        </authorList>
    </citation>
    <scope>NUCLEOTIDE SEQUENCE [LARGE SCALE GENOMIC DNA]</scope>
    <source>
        <strain evidence="8">Lupac 08</strain>
    </source>
</reference>
<dbReference type="RefSeq" id="WP_007460948.1">
    <property type="nucleotide sequence ID" value="NZ_HF570108.1"/>
</dbReference>
<dbReference type="Gene3D" id="1.20.1250.20">
    <property type="entry name" value="MFS general substrate transporter like domains"/>
    <property type="match status" value="1"/>
</dbReference>
<dbReference type="PANTHER" id="PTHR23513:SF6">
    <property type="entry name" value="MAJOR FACILITATOR SUPERFAMILY ASSOCIATED DOMAIN-CONTAINING PROTEIN"/>
    <property type="match status" value="1"/>
</dbReference>
<dbReference type="eggNOG" id="COG2814">
    <property type="taxonomic scope" value="Bacteria"/>
</dbReference>